<feature type="transmembrane region" description="Helical" evidence="1">
    <location>
        <begin position="12"/>
        <end position="36"/>
    </location>
</feature>
<protein>
    <submittedName>
        <fullName evidence="2">Uncharacterized protein</fullName>
    </submittedName>
</protein>
<keyword evidence="1" id="KW-0472">Membrane</keyword>
<evidence type="ECO:0000313" key="2">
    <source>
        <dbReference type="EMBL" id="DAE03669.1"/>
    </source>
</evidence>
<keyword evidence="1" id="KW-1133">Transmembrane helix</keyword>
<accession>A0A8S5PAM8</accession>
<sequence length="37" mass="4242">MVVRLSLALNVSLYVLTIKDNLLVILYSLHILDIFLI</sequence>
<evidence type="ECO:0000256" key="1">
    <source>
        <dbReference type="SAM" id="Phobius"/>
    </source>
</evidence>
<dbReference type="EMBL" id="BK015370">
    <property type="protein sequence ID" value="DAE03669.1"/>
    <property type="molecule type" value="Genomic_DNA"/>
</dbReference>
<keyword evidence="1" id="KW-0812">Transmembrane</keyword>
<organism evidence="2">
    <name type="scientific">Siphoviridae sp. ctMYJ33</name>
    <dbReference type="NCBI Taxonomy" id="2825461"/>
    <lineage>
        <taxon>Viruses</taxon>
        <taxon>Duplodnaviria</taxon>
        <taxon>Heunggongvirae</taxon>
        <taxon>Uroviricota</taxon>
        <taxon>Caudoviricetes</taxon>
    </lineage>
</organism>
<name>A0A8S5PAM8_9CAUD</name>
<proteinExistence type="predicted"/>
<reference evidence="2" key="1">
    <citation type="journal article" date="2021" name="Proc. Natl. Acad. Sci. U.S.A.">
        <title>A Catalog of Tens of Thousands of Viruses from Human Metagenomes Reveals Hidden Associations with Chronic Diseases.</title>
        <authorList>
            <person name="Tisza M.J."/>
            <person name="Buck C.B."/>
        </authorList>
    </citation>
    <scope>NUCLEOTIDE SEQUENCE</scope>
    <source>
        <strain evidence="2">CtMYJ33</strain>
    </source>
</reference>